<sequence>MLCQPANSNSQYSLVNTTLTFDNSNSHNFYVFIGYVQNDSCGDLNQFVPFEKADGPDAVLQVQFGIPEGSGSAIFIECPDLPTDELCIVDISGPFFVNSLFGSITLFVSLKQIILAS</sequence>
<accession>A0A151Z5M8</accession>
<comment type="caution">
    <text evidence="1">The sequence shown here is derived from an EMBL/GenBank/DDBJ whole genome shotgun (WGS) entry which is preliminary data.</text>
</comment>
<dbReference type="Proteomes" id="UP000076078">
    <property type="component" value="Unassembled WGS sequence"/>
</dbReference>
<protein>
    <submittedName>
        <fullName evidence="1">Uncharacterized protein</fullName>
    </submittedName>
</protein>
<reference evidence="1 2" key="1">
    <citation type="submission" date="2015-12" db="EMBL/GenBank/DDBJ databases">
        <title>Dictyostelia acquired genes for synthesis and detection of signals that induce cell-type specialization by lateral gene transfer from prokaryotes.</title>
        <authorList>
            <person name="Gloeckner G."/>
            <person name="Schaap P."/>
        </authorList>
    </citation>
    <scope>NUCLEOTIDE SEQUENCE [LARGE SCALE GENOMIC DNA]</scope>
    <source>
        <strain evidence="1 2">TK</strain>
    </source>
</reference>
<dbReference type="AlphaFoldDB" id="A0A151Z5M8"/>
<proteinExistence type="predicted"/>
<dbReference type="InParanoid" id="A0A151Z5M8"/>
<gene>
    <name evidence="1" type="ORF">DLAC_09892</name>
</gene>
<evidence type="ECO:0000313" key="1">
    <source>
        <dbReference type="EMBL" id="KYQ89237.1"/>
    </source>
</evidence>
<name>A0A151Z5M8_TIELA</name>
<organism evidence="1 2">
    <name type="scientific">Tieghemostelium lacteum</name>
    <name type="common">Slime mold</name>
    <name type="synonym">Dictyostelium lacteum</name>
    <dbReference type="NCBI Taxonomy" id="361077"/>
    <lineage>
        <taxon>Eukaryota</taxon>
        <taxon>Amoebozoa</taxon>
        <taxon>Evosea</taxon>
        <taxon>Eumycetozoa</taxon>
        <taxon>Dictyostelia</taxon>
        <taxon>Dictyosteliales</taxon>
        <taxon>Raperosteliaceae</taxon>
        <taxon>Tieghemostelium</taxon>
    </lineage>
</organism>
<keyword evidence="2" id="KW-1185">Reference proteome</keyword>
<dbReference type="EMBL" id="LODT01000041">
    <property type="protein sequence ID" value="KYQ89237.1"/>
    <property type="molecule type" value="Genomic_DNA"/>
</dbReference>
<evidence type="ECO:0000313" key="2">
    <source>
        <dbReference type="Proteomes" id="UP000076078"/>
    </source>
</evidence>